<accession>A0ABZ0IKQ1</accession>
<evidence type="ECO:0000256" key="1">
    <source>
        <dbReference type="SAM" id="SignalP"/>
    </source>
</evidence>
<dbReference type="Proteomes" id="UP001302349">
    <property type="component" value="Chromosome"/>
</dbReference>
<organism evidence="2 3">
    <name type="scientific">Imperialibacter roseus</name>
    <dbReference type="NCBI Taxonomy" id="1324217"/>
    <lineage>
        <taxon>Bacteria</taxon>
        <taxon>Pseudomonadati</taxon>
        <taxon>Bacteroidota</taxon>
        <taxon>Cytophagia</taxon>
        <taxon>Cytophagales</taxon>
        <taxon>Flammeovirgaceae</taxon>
        <taxon>Imperialibacter</taxon>
    </lineage>
</organism>
<dbReference type="EMBL" id="CP136051">
    <property type="protein sequence ID" value="WOK05094.1"/>
    <property type="molecule type" value="Genomic_DNA"/>
</dbReference>
<sequence>MKRLNQLTLLCIALFFSQLAVGQSYDLQQLLKSESLTVIDRKVTPLNDGGKKAVSFSDKSDAGGYALIKGLEFSEGTIEVDIKGKDVQGKNFVGVAFHAVPEDGKETAADIVYFRPFNFKSGEQIRRSHSVQYVSPPRWDWSELREKYTGKYENEIPSPPDPNGWFHARIEVKGKEITVFVDDAKEPCLKVTKLNDRTTGSVGIWVGYATNGDFANLTVTKLK</sequence>
<proteinExistence type="predicted"/>
<feature type="chain" id="PRO_5047549836" description="3-keto-disaccharide hydrolase domain-containing protein" evidence="1">
    <location>
        <begin position="23"/>
        <end position="223"/>
    </location>
</feature>
<keyword evidence="3" id="KW-1185">Reference proteome</keyword>
<evidence type="ECO:0000313" key="2">
    <source>
        <dbReference type="EMBL" id="WOK05094.1"/>
    </source>
</evidence>
<keyword evidence="1" id="KW-0732">Signal</keyword>
<evidence type="ECO:0000313" key="3">
    <source>
        <dbReference type="Proteomes" id="UP001302349"/>
    </source>
</evidence>
<name>A0ABZ0IKQ1_9BACT</name>
<protein>
    <recommendedName>
        <fullName evidence="4">3-keto-disaccharide hydrolase domain-containing protein</fullName>
    </recommendedName>
</protein>
<reference evidence="2 3" key="1">
    <citation type="journal article" date="2023" name="Microbiol. Resour. Announc.">
        <title>Complete Genome Sequence of Imperialibacter roseus strain P4T.</title>
        <authorList>
            <person name="Tizabi D.R."/>
            <person name="Bachvaroff T."/>
            <person name="Hill R.T."/>
        </authorList>
    </citation>
    <scope>NUCLEOTIDE SEQUENCE [LARGE SCALE GENOMIC DNA]</scope>
    <source>
        <strain evidence="2 3">P4T</strain>
    </source>
</reference>
<feature type="signal peptide" evidence="1">
    <location>
        <begin position="1"/>
        <end position="22"/>
    </location>
</feature>
<dbReference type="RefSeq" id="WP_317487887.1">
    <property type="nucleotide sequence ID" value="NZ_CP136051.1"/>
</dbReference>
<evidence type="ECO:0008006" key="4">
    <source>
        <dbReference type="Google" id="ProtNLM"/>
    </source>
</evidence>
<gene>
    <name evidence="2" type="ORF">RT717_18595</name>
</gene>
<dbReference type="Gene3D" id="2.60.120.560">
    <property type="entry name" value="Exo-inulinase, domain 1"/>
    <property type="match status" value="1"/>
</dbReference>